<feature type="region of interest" description="Disordered" evidence="1">
    <location>
        <begin position="121"/>
        <end position="140"/>
    </location>
</feature>
<accession>A0A815VSV6</accession>
<evidence type="ECO:0000313" key="3">
    <source>
        <dbReference type="EMBL" id="CAF1536083.1"/>
    </source>
</evidence>
<organism evidence="3 4">
    <name type="scientific">Adineta ricciae</name>
    <name type="common">Rotifer</name>
    <dbReference type="NCBI Taxonomy" id="249248"/>
    <lineage>
        <taxon>Eukaryota</taxon>
        <taxon>Metazoa</taxon>
        <taxon>Spiralia</taxon>
        <taxon>Gnathifera</taxon>
        <taxon>Rotifera</taxon>
        <taxon>Eurotatoria</taxon>
        <taxon>Bdelloidea</taxon>
        <taxon>Adinetida</taxon>
        <taxon>Adinetidae</taxon>
        <taxon>Adineta</taxon>
    </lineage>
</organism>
<evidence type="ECO:0000313" key="4">
    <source>
        <dbReference type="Proteomes" id="UP000663828"/>
    </source>
</evidence>
<dbReference type="EMBL" id="CAJNOR010004935">
    <property type="protein sequence ID" value="CAF1536083.1"/>
    <property type="molecule type" value="Genomic_DNA"/>
</dbReference>
<protein>
    <submittedName>
        <fullName evidence="3">Uncharacterized protein</fullName>
    </submittedName>
</protein>
<name>A0A815VSV6_ADIRI</name>
<reference evidence="3" key="1">
    <citation type="submission" date="2021-02" db="EMBL/GenBank/DDBJ databases">
        <authorList>
            <person name="Nowell W R."/>
        </authorList>
    </citation>
    <scope>NUCLEOTIDE SEQUENCE</scope>
</reference>
<dbReference type="AlphaFoldDB" id="A0A815VSV6"/>
<dbReference type="Proteomes" id="UP000663828">
    <property type="component" value="Unassembled WGS sequence"/>
</dbReference>
<keyword evidence="2" id="KW-0812">Transmembrane</keyword>
<feature type="transmembrane region" description="Helical" evidence="2">
    <location>
        <begin position="6"/>
        <end position="24"/>
    </location>
</feature>
<keyword evidence="2" id="KW-0472">Membrane</keyword>
<sequence>MRISTFYFGSIIIASAACFNIGFIDNSAFNPLDNHITMMNVNGSCNECGCYAKEMNYSGFDCFLFANTCLLFEAFTTNYSLNTMAGTRFYFFELPTVRQLISKNDVIEGIWNATAGGDSLNVTEGTSNGQYPTSSEGPASAGDYDLSTKYNSYGNGNYTESLSNVGAAALASM</sequence>
<evidence type="ECO:0000256" key="1">
    <source>
        <dbReference type="SAM" id="MobiDB-lite"/>
    </source>
</evidence>
<proteinExistence type="predicted"/>
<dbReference type="PROSITE" id="PS51257">
    <property type="entry name" value="PROKAR_LIPOPROTEIN"/>
    <property type="match status" value="1"/>
</dbReference>
<gene>
    <name evidence="3" type="ORF">XAT740_LOCUS41829</name>
</gene>
<keyword evidence="2" id="KW-1133">Transmembrane helix</keyword>
<keyword evidence="4" id="KW-1185">Reference proteome</keyword>
<feature type="compositionally biased region" description="Polar residues" evidence="1">
    <location>
        <begin position="121"/>
        <end position="137"/>
    </location>
</feature>
<evidence type="ECO:0000256" key="2">
    <source>
        <dbReference type="SAM" id="Phobius"/>
    </source>
</evidence>
<comment type="caution">
    <text evidence="3">The sequence shown here is derived from an EMBL/GenBank/DDBJ whole genome shotgun (WGS) entry which is preliminary data.</text>
</comment>